<dbReference type="Proteomes" id="UP000789366">
    <property type="component" value="Unassembled WGS sequence"/>
</dbReference>
<dbReference type="EMBL" id="CAJVPW010006826">
    <property type="protein sequence ID" value="CAG8573630.1"/>
    <property type="molecule type" value="Genomic_DNA"/>
</dbReference>
<proteinExistence type="predicted"/>
<reference evidence="1" key="1">
    <citation type="submission" date="2021-06" db="EMBL/GenBank/DDBJ databases">
        <authorList>
            <person name="Kallberg Y."/>
            <person name="Tangrot J."/>
            <person name="Rosling A."/>
        </authorList>
    </citation>
    <scope>NUCLEOTIDE SEQUENCE</scope>
    <source>
        <strain evidence="1">28 12/20/2015</strain>
    </source>
</reference>
<evidence type="ECO:0000313" key="1">
    <source>
        <dbReference type="EMBL" id="CAG8573630.1"/>
    </source>
</evidence>
<gene>
    <name evidence="1" type="ORF">SPELUC_LOCUS6088</name>
</gene>
<evidence type="ECO:0000313" key="2">
    <source>
        <dbReference type="Proteomes" id="UP000789366"/>
    </source>
</evidence>
<feature type="non-terminal residue" evidence="1">
    <location>
        <position position="50"/>
    </location>
</feature>
<name>A0ACA9M726_9GLOM</name>
<protein>
    <submittedName>
        <fullName evidence="1">7681_t:CDS:1</fullName>
    </submittedName>
</protein>
<organism evidence="1 2">
    <name type="scientific">Cetraspora pellucida</name>
    <dbReference type="NCBI Taxonomy" id="1433469"/>
    <lineage>
        <taxon>Eukaryota</taxon>
        <taxon>Fungi</taxon>
        <taxon>Fungi incertae sedis</taxon>
        <taxon>Mucoromycota</taxon>
        <taxon>Glomeromycotina</taxon>
        <taxon>Glomeromycetes</taxon>
        <taxon>Diversisporales</taxon>
        <taxon>Gigasporaceae</taxon>
        <taxon>Cetraspora</taxon>
    </lineage>
</organism>
<sequence>MVELGKSQSQWEAITGDKNWVLDSSLPLWYAIYDKNSSLNNYRPFGGWTQ</sequence>
<comment type="caution">
    <text evidence="1">The sequence shown here is derived from an EMBL/GenBank/DDBJ whole genome shotgun (WGS) entry which is preliminary data.</text>
</comment>
<accession>A0ACA9M726</accession>
<keyword evidence="2" id="KW-1185">Reference proteome</keyword>